<organism evidence="8 9">
    <name type="scientific">Lepraria finkii</name>
    <dbReference type="NCBI Taxonomy" id="1340010"/>
    <lineage>
        <taxon>Eukaryota</taxon>
        <taxon>Fungi</taxon>
        <taxon>Dikarya</taxon>
        <taxon>Ascomycota</taxon>
        <taxon>Pezizomycotina</taxon>
        <taxon>Lecanoromycetes</taxon>
        <taxon>OSLEUM clade</taxon>
        <taxon>Lecanoromycetidae</taxon>
        <taxon>Lecanorales</taxon>
        <taxon>Lecanorineae</taxon>
        <taxon>Stereocaulaceae</taxon>
        <taxon>Lepraria</taxon>
    </lineage>
</organism>
<sequence>MVLWASDPISKHTSGQFSPSVTPSLSSNRPQLLFCSVVATNKDNWKSSSNMVYEHDPSISEYQHEKHRPREKEALHILRKIASLVKPIMRQRGWRVGILTEFYPTETNLLGLNWNQGQKICLRLRYPGDANQFLPLEQVTDTMLHELCHIVHGPHDEHFYKLWDQLREEHEALINKGYTGEGFLSTGHKLGGGRIPMHEARRRARASAEKRKILSAGSGQKLGGRPVLRGSDMRKVIADAVERRSTVTKGCSGSGVSADRERELVNETNKNGFRTKAVEDDANEEAIMLAYIDLVQEDEKQKWGEAYIPTSRENPAGSQGHPIKIEPDSEPTTSYKDPRQRAPDPSTSYNDSQQRPFGQIPRIPTSSKPQPPNLPFRPLQPSSSQSLDPSDGSWICDICTLVNKSTYLVCDVCCTERPSHPPPPNPIKTMYTTPSTQAKPTSIRDSNSKKAVKSLMSLDATTSQQPKKPLAWKCHTCGNFTDSEWMCCTQCGTMKLSS</sequence>
<proteinExistence type="predicted"/>
<gene>
    <name evidence="8" type="ORF">ABVK25_005758</name>
</gene>
<dbReference type="PANTHER" id="PTHR46622">
    <property type="entry name" value="DNA-DEPENDENT METALLOPROTEASE WSS1"/>
    <property type="match status" value="1"/>
</dbReference>
<feature type="region of interest" description="Disordered" evidence="5">
    <location>
        <begin position="424"/>
        <end position="444"/>
    </location>
</feature>
<evidence type="ECO:0000256" key="1">
    <source>
        <dbReference type="ARBA" id="ARBA00022723"/>
    </source>
</evidence>
<feature type="region of interest" description="Disordered" evidence="5">
    <location>
        <begin position="309"/>
        <end position="389"/>
    </location>
</feature>
<feature type="compositionally biased region" description="Polar residues" evidence="5">
    <location>
        <begin position="345"/>
        <end position="356"/>
    </location>
</feature>
<evidence type="ECO:0000256" key="4">
    <source>
        <dbReference type="PROSITE-ProRule" id="PRU00322"/>
    </source>
</evidence>
<feature type="compositionally biased region" description="Polar residues" evidence="5">
    <location>
        <begin position="11"/>
        <end position="25"/>
    </location>
</feature>
<evidence type="ECO:0000256" key="5">
    <source>
        <dbReference type="SAM" id="MobiDB-lite"/>
    </source>
</evidence>
<dbReference type="Pfam" id="PF08325">
    <property type="entry name" value="WLM"/>
    <property type="match status" value="1"/>
</dbReference>
<evidence type="ECO:0000256" key="2">
    <source>
        <dbReference type="ARBA" id="ARBA00022771"/>
    </source>
</evidence>
<dbReference type="SMART" id="SM00547">
    <property type="entry name" value="ZnF_RBZ"/>
    <property type="match status" value="1"/>
</dbReference>
<accession>A0ABR4B7K5</accession>
<keyword evidence="2 4" id="KW-0863">Zinc-finger</keyword>
<keyword evidence="3" id="KW-0862">Zinc</keyword>
<dbReference type="Proteomes" id="UP001590951">
    <property type="component" value="Unassembled WGS sequence"/>
</dbReference>
<evidence type="ECO:0000313" key="9">
    <source>
        <dbReference type="Proteomes" id="UP001590951"/>
    </source>
</evidence>
<protein>
    <submittedName>
        <fullName evidence="8">Uncharacterized protein</fullName>
    </submittedName>
</protein>
<comment type="caution">
    <text evidence="8">The sequence shown here is derived from an EMBL/GenBank/DDBJ whole genome shotgun (WGS) entry which is preliminary data.</text>
</comment>
<feature type="compositionally biased region" description="Low complexity" evidence="5">
    <location>
        <begin position="379"/>
        <end position="389"/>
    </location>
</feature>
<dbReference type="InterPro" id="IPR001876">
    <property type="entry name" value="Znf_RanBP2"/>
</dbReference>
<evidence type="ECO:0000259" key="6">
    <source>
        <dbReference type="PROSITE" id="PS50199"/>
    </source>
</evidence>
<evidence type="ECO:0000259" key="7">
    <source>
        <dbReference type="PROSITE" id="PS51397"/>
    </source>
</evidence>
<feature type="region of interest" description="Disordered" evidence="5">
    <location>
        <begin position="1"/>
        <end position="25"/>
    </location>
</feature>
<dbReference type="PROSITE" id="PS51397">
    <property type="entry name" value="WLM"/>
    <property type="match status" value="1"/>
</dbReference>
<dbReference type="EMBL" id="JBHFEH010000018">
    <property type="protein sequence ID" value="KAL2053829.1"/>
    <property type="molecule type" value="Genomic_DNA"/>
</dbReference>
<dbReference type="InterPro" id="IPR013536">
    <property type="entry name" value="WLM_dom"/>
</dbReference>
<dbReference type="InterPro" id="IPR036443">
    <property type="entry name" value="Znf_RanBP2_sf"/>
</dbReference>
<dbReference type="Pfam" id="PF00641">
    <property type="entry name" value="Zn_ribbon_RanBP"/>
    <property type="match status" value="1"/>
</dbReference>
<dbReference type="PROSITE" id="PS01358">
    <property type="entry name" value="ZF_RANBP2_1"/>
    <property type="match status" value="1"/>
</dbReference>
<feature type="domain" description="WLM" evidence="7">
    <location>
        <begin position="50"/>
        <end position="246"/>
    </location>
</feature>
<keyword evidence="9" id="KW-1185">Reference proteome</keyword>
<feature type="domain" description="RanBP2-type" evidence="6">
    <location>
        <begin position="390"/>
        <end position="419"/>
    </location>
</feature>
<evidence type="ECO:0000313" key="8">
    <source>
        <dbReference type="EMBL" id="KAL2053829.1"/>
    </source>
</evidence>
<dbReference type="PANTHER" id="PTHR46622:SF1">
    <property type="entry name" value="DNA-DEPENDENT METALLOPROTEASE WSS1"/>
    <property type="match status" value="1"/>
</dbReference>
<evidence type="ECO:0000256" key="3">
    <source>
        <dbReference type="ARBA" id="ARBA00022833"/>
    </source>
</evidence>
<keyword evidence="1" id="KW-0479">Metal-binding</keyword>
<dbReference type="InterPro" id="IPR053000">
    <property type="entry name" value="WSS1-like_metalloprotease"/>
</dbReference>
<feature type="compositionally biased region" description="Polar residues" evidence="5">
    <location>
        <begin position="430"/>
        <end position="444"/>
    </location>
</feature>
<dbReference type="PROSITE" id="PS50199">
    <property type="entry name" value="ZF_RANBP2_2"/>
    <property type="match status" value="1"/>
</dbReference>
<dbReference type="SUPFAM" id="SSF90209">
    <property type="entry name" value="Ran binding protein zinc finger-like"/>
    <property type="match status" value="1"/>
</dbReference>
<name>A0ABR4B7K5_9LECA</name>
<dbReference type="Gene3D" id="2.30.30.380">
    <property type="entry name" value="Zn-finger domain of Sec23/24"/>
    <property type="match status" value="1"/>
</dbReference>
<reference evidence="8 9" key="1">
    <citation type="submission" date="2024-09" db="EMBL/GenBank/DDBJ databases">
        <title>Rethinking Asexuality: The Enigmatic Case of Functional Sexual Genes in Lepraria (Stereocaulaceae).</title>
        <authorList>
            <person name="Doellman M."/>
            <person name="Sun Y."/>
            <person name="Barcenas-Pena A."/>
            <person name="Lumbsch H.T."/>
            <person name="Grewe F."/>
        </authorList>
    </citation>
    <scope>NUCLEOTIDE SEQUENCE [LARGE SCALE GENOMIC DNA]</scope>
    <source>
        <strain evidence="8 9">Grewe 0041</strain>
    </source>
</reference>